<feature type="signal peptide" evidence="1">
    <location>
        <begin position="1"/>
        <end position="21"/>
    </location>
</feature>
<dbReference type="InterPro" id="IPR011047">
    <property type="entry name" value="Quinoprotein_ADH-like_sf"/>
</dbReference>
<proteinExistence type="predicted"/>
<dbReference type="PANTHER" id="PTHR35340">
    <property type="entry name" value="PQQ ENZYME REPEAT PROTEIN-RELATED"/>
    <property type="match status" value="1"/>
</dbReference>
<feature type="chain" id="PRO_5007295983" evidence="1">
    <location>
        <begin position="22"/>
        <end position="446"/>
    </location>
</feature>
<gene>
    <name evidence="2" type="ORF">M427DRAFT_46115</name>
</gene>
<dbReference type="Pfam" id="PF14269">
    <property type="entry name" value="Arylsulfotran_2"/>
    <property type="match status" value="1"/>
</dbReference>
<protein>
    <submittedName>
        <fullName evidence="2">Uncharacterized protein</fullName>
    </submittedName>
</protein>
<dbReference type="PANTHER" id="PTHR35340:SF9">
    <property type="entry name" value="ASST-DOMAIN-CONTAINING PROTEIN"/>
    <property type="match status" value="1"/>
</dbReference>
<keyword evidence="3" id="KW-1185">Reference proteome</keyword>
<evidence type="ECO:0000256" key="1">
    <source>
        <dbReference type="SAM" id="SignalP"/>
    </source>
</evidence>
<evidence type="ECO:0000313" key="3">
    <source>
        <dbReference type="Proteomes" id="UP000070544"/>
    </source>
</evidence>
<dbReference type="STRING" id="1344416.A0A139A843"/>
<evidence type="ECO:0000313" key="2">
    <source>
        <dbReference type="EMBL" id="KXS12874.1"/>
    </source>
</evidence>
<sequence>MLSRFIILAIPLVLILVPGDTQQHERRDLVWSGIGHIAGWAANFRPDVYKGKPVLRSWQSRLDLQHVRFYSEHFACLQLGGRRRLIRSNPSKYVILNQHYEVIKTVTAGRHRLGVVHQFRIVDGTTVLIETSIPRHECLARWGRKLEGQNWILSGGFQELDVETGRIVFEWQSLDHVNPSYSTIPLSEGLEGSGLSSLDAWNYFNINSVDKDDQGNYLVSARNYATIFKINGTSGAVIWQLGGFFNRSTFALGEHTFDAPDGILAPSQGNNQILPNSNAFVNWGQAGAITGFDCATCEVLFHAYLDSAPAGLGVESYRSFRFNWMGTPSEEPAVAAVQSGDQLKLYASWNEDTETTLWQFYEKPTTNVSDAPTAIFLGEVKRGGFETALHLSEEFVSNENSLVFAVAVGKGGITLGISRDVAIDVVPFSEWAVHSGQEQVVLTSQN</sequence>
<accession>A0A139A843</accession>
<organism evidence="2 3">
    <name type="scientific">Gonapodya prolifera (strain JEL478)</name>
    <name type="common">Monoblepharis prolifera</name>
    <dbReference type="NCBI Taxonomy" id="1344416"/>
    <lineage>
        <taxon>Eukaryota</taxon>
        <taxon>Fungi</taxon>
        <taxon>Fungi incertae sedis</taxon>
        <taxon>Chytridiomycota</taxon>
        <taxon>Chytridiomycota incertae sedis</taxon>
        <taxon>Monoblepharidomycetes</taxon>
        <taxon>Monoblepharidales</taxon>
        <taxon>Gonapodyaceae</taxon>
        <taxon>Gonapodya</taxon>
    </lineage>
</organism>
<dbReference type="OrthoDB" id="5427350at2759"/>
<dbReference type="InterPro" id="IPR039535">
    <property type="entry name" value="ASST-like"/>
</dbReference>
<name>A0A139A843_GONPJ</name>
<dbReference type="Proteomes" id="UP000070544">
    <property type="component" value="Unassembled WGS sequence"/>
</dbReference>
<dbReference type="SUPFAM" id="SSF50998">
    <property type="entry name" value="Quinoprotein alcohol dehydrogenase-like"/>
    <property type="match status" value="1"/>
</dbReference>
<dbReference type="InterPro" id="IPR053143">
    <property type="entry name" value="Arylsulfate_ST"/>
</dbReference>
<dbReference type="EMBL" id="KQ965784">
    <property type="protein sequence ID" value="KXS12874.1"/>
    <property type="molecule type" value="Genomic_DNA"/>
</dbReference>
<reference evidence="2 3" key="1">
    <citation type="journal article" date="2015" name="Genome Biol. Evol.">
        <title>Phylogenomic analyses indicate that early fungi evolved digesting cell walls of algal ancestors of land plants.</title>
        <authorList>
            <person name="Chang Y."/>
            <person name="Wang S."/>
            <person name="Sekimoto S."/>
            <person name="Aerts A.L."/>
            <person name="Choi C."/>
            <person name="Clum A."/>
            <person name="LaButti K.M."/>
            <person name="Lindquist E.A."/>
            <person name="Yee Ngan C."/>
            <person name="Ohm R.A."/>
            <person name="Salamov A.A."/>
            <person name="Grigoriev I.V."/>
            <person name="Spatafora J.W."/>
            <person name="Berbee M.L."/>
        </authorList>
    </citation>
    <scope>NUCLEOTIDE SEQUENCE [LARGE SCALE GENOMIC DNA]</scope>
    <source>
        <strain evidence="2 3">JEL478</strain>
    </source>
</reference>
<dbReference type="AlphaFoldDB" id="A0A139A843"/>
<dbReference type="OMA" id="GWVANFR"/>
<keyword evidence="1" id="KW-0732">Signal</keyword>